<keyword evidence="3" id="KW-0597">Phosphoprotein</keyword>
<dbReference type="EC" id="2.7.13.3" evidence="2"/>
<dbReference type="CDD" id="cd00130">
    <property type="entry name" value="PAS"/>
    <property type="match status" value="1"/>
</dbReference>
<evidence type="ECO:0000313" key="7">
    <source>
        <dbReference type="EMBL" id="EKO38597.1"/>
    </source>
</evidence>
<feature type="domain" description="PAC" evidence="6">
    <location>
        <begin position="260"/>
        <end position="313"/>
    </location>
</feature>
<evidence type="ECO:0000256" key="3">
    <source>
        <dbReference type="ARBA" id="ARBA00022553"/>
    </source>
</evidence>
<dbReference type="Gene3D" id="3.30.450.20">
    <property type="entry name" value="PAS domain"/>
    <property type="match status" value="2"/>
</dbReference>
<feature type="domain" description="PAS" evidence="5">
    <location>
        <begin position="314"/>
        <end position="384"/>
    </location>
</feature>
<comment type="caution">
    <text evidence="7">The sequence shown here is derived from an EMBL/GenBank/DDBJ whole genome shotgun (WGS) entry which is preliminary data.</text>
</comment>
<evidence type="ECO:0000259" key="5">
    <source>
        <dbReference type="PROSITE" id="PS50112"/>
    </source>
</evidence>
<dbReference type="PATRIC" id="fig|1206767.3.peg.2642"/>
<dbReference type="PROSITE" id="PS50112">
    <property type="entry name" value="PAS"/>
    <property type="match status" value="1"/>
</dbReference>
<evidence type="ECO:0000259" key="6">
    <source>
        <dbReference type="PROSITE" id="PS50113"/>
    </source>
</evidence>
<reference evidence="7 8" key="1">
    <citation type="submission" date="2012-07" db="EMBL/GenBank/DDBJ databases">
        <title>Draft genome sequence of Desulfovibrio magneticus str. Maddingley MBC34 obtained from a metagenomic sequence of a methanogenic enrichment isolated from coal-seam formation water in Victoria, Australia.</title>
        <authorList>
            <person name="Greenfield P."/>
            <person name="Hendry P."/>
            <person name="Li D."/>
            <person name="Rosewarne C.P."/>
            <person name="Tran-Dinh N."/>
            <person name="Elbourne L.D.H."/>
            <person name="Paulsen I.T."/>
            <person name="Midgley D.J."/>
        </authorList>
    </citation>
    <scope>NUCLEOTIDE SEQUENCE [LARGE SCALE GENOMIC DNA]</scope>
    <source>
        <strain evidence="8">Maddingley MBC34</strain>
    </source>
</reference>
<dbReference type="Proteomes" id="UP000006272">
    <property type="component" value="Unassembled WGS sequence"/>
</dbReference>
<dbReference type="SUPFAM" id="SSF47384">
    <property type="entry name" value="Homodimeric domain of signal transducing histidine kinase"/>
    <property type="match status" value="1"/>
</dbReference>
<proteinExistence type="predicted"/>
<dbReference type="NCBIfam" id="TIGR00229">
    <property type="entry name" value="sensory_box"/>
    <property type="match status" value="1"/>
</dbReference>
<dbReference type="PROSITE" id="PS50113">
    <property type="entry name" value="PAC"/>
    <property type="match status" value="2"/>
</dbReference>
<name>K6FJ67_9BACT</name>
<protein>
    <recommendedName>
        <fullName evidence="2">histidine kinase</fullName>
        <ecNumber evidence="2">2.7.13.3</ecNumber>
    </recommendedName>
</protein>
<dbReference type="InterPro" id="IPR003661">
    <property type="entry name" value="HisK_dim/P_dom"/>
</dbReference>
<evidence type="ECO:0000259" key="4">
    <source>
        <dbReference type="PROSITE" id="PS50109"/>
    </source>
</evidence>
<dbReference type="PRINTS" id="PR00344">
    <property type="entry name" value="BCTRLSENSOR"/>
</dbReference>
<evidence type="ECO:0000256" key="1">
    <source>
        <dbReference type="ARBA" id="ARBA00000085"/>
    </source>
</evidence>
<dbReference type="Gene3D" id="1.10.287.130">
    <property type="match status" value="1"/>
</dbReference>
<dbReference type="SUPFAM" id="SSF55874">
    <property type="entry name" value="ATPase domain of HSP90 chaperone/DNA topoisomerase II/histidine kinase"/>
    <property type="match status" value="1"/>
</dbReference>
<dbReference type="Pfam" id="PF13188">
    <property type="entry name" value="PAS_8"/>
    <property type="match status" value="1"/>
</dbReference>
<evidence type="ECO:0000256" key="2">
    <source>
        <dbReference type="ARBA" id="ARBA00012438"/>
    </source>
</evidence>
<dbReference type="InterPro" id="IPR000014">
    <property type="entry name" value="PAS"/>
</dbReference>
<organism evidence="7 8">
    <name type="scientific">Solidesulfovibrio magneticus str. Maddingley MBC34</name>
    <dbReference type="NCBI Taxonomy" id="1206767"/>
    <lineage>
        <taxon>Bacteria</taxon>
        <taxon>Pseudomonadati</taxon>
        <taxon>Thermodesulfobacteriota</taxon>
        <taxon>Desulfovibrionia</taxon>
        <taxon>Desulfovibrionales</taxon>
        <taxon>Desulfovibrionaceae</taxon>
        <taxon>Solidesulfovibrio</taxon>
    </lineage>
</organism>
<dbReference type="InterPro" id="IPR003594">
    <property type="entry name" value="HATPase_dom"/>
</dbReference>
<dbReference type="AlphaFoldDB" id="K6FJ67"/>
<dbReference type="InterPro" id="IPR000700">
    <property type="entry name" value="PAS-assoc_C"/>
</dbReference>
<sequence length="702" mass="75980">MPPESAAAWTEQLPSLLAREEPWLMERVLAHAKAQGYTAYTSTLVEAWRVSVAGLSAAVTAALNDDPSRLADYPAETPDLDDPVTAFAVREAALHRGRGISLAMFWGLLKYYRQAYLELLEARPDVLGDGLAQARVFVTACFERMEYAFVLRWEELSEKGLHDSLARDNRALANEKNKYLTVFETVPHALFLLDAAGALENANTLALALLGRESASGALYYGGFAPQGEDACAGLSGKPLAELLPWLAPVLAAPAGQQGSHPSVDIVVELDGVERRFSVMAEALRDISDKFAGKVVLCRDVTERRATENALARSEELYRSLVEAMHQGVAVLSPEGRVDFANQTLCDLLGRPMDAVISQPLFAFLGHEDHGRFMESLAARAQGQADPYELRLRRPDGRTVVIMASPSPLVGPDGDYQGSLEVFTDITRLRQLELQLATAKRLEAIGQLAGGVAHEINTPLQYLAGNLDFAQNGLAHVLALLDKYETALGQAEGGPGLETAKAAIEAFRRDNDLEMLLAELPQALAESRHGADRVAAFVRSIKRFAQTESLGRRAIDVNEAIRATVEVAKSAQEYPITMCTDLATDLPPLPCVPGDFNQLLLCLLINAAQAIEPKPDANGRIDIVSRRQGQAIAITVADTGKGIPAELQDKIFDPFFTTRDVGKGGGQGLAIALSIVQKHKGDIRFASEPGQGTTFQVTFPLE</sequence>
<dbReference type="GO" id="GO:0000155">
    <property type="term" value="F:phosphorelay sensor kinase activity"/>
    <property type="evidence" value="ECO:0007669"/>
    <property type="project" value="InterPro"/>
</dbReference>
<dbReference type="SMART" id="SM00387">
    <property type="entry name" value="HATPase_c"/>
    <property type="match status" value="1"/>
</dbReference>
<dbReference type="EMBL" id="ALAO01000229">
    <property type="protein sequence ID" value="EKO38597.1"/>
    <property type="molecule type" value="Genomic_DNA"/>
</dbReference>
<feature type="domain" description="PAC" evidence="6">
    <location>
        <begin position="386"/>
        <end position="438"/>
    </location>
</feature>
<dbReference type="PROSITE" id="PS50109">
    <property type="entry name" value="HIS_KIN"/>
    <property type="match status" value="1"/>
</dbReference>
<dbReference type="SUPFAM" id="SSF55785">
    <property type="entry name" value="PYP-like sensor domain (PAS domain)"/>
    <property type="match status" value="2"/>
</dbReference>
<dbReference type="InterPro" id="IPR013656">
    <property type="entry name" value="PAS_4"/>
</dbReference>
<dbReference type="Gene3D" id="3.30.565.10">
    <property type="entry name" value="Histidine kinase-like ATPase, C-terminal domain"/>
    <property type="match status" value="1"/>
</dbReference>
<dbReference type="InterPro" id="IPR005467">
    <property type="entry name" value="His_kinase_dom"/>
</dbReference>
<dbReference type="CDD" id="cd00082">
    <property type="entry name" value="HisKA"/>
    <property type="match status" value="1"/>
</dbReference>
<gene>
    <name evidence="7" type="ORF">B193_2695</name>
</gene>
<dbReference type="Pfam" id="PF02518">
    <property type="entry name" value="HATPase_c"/>
    <property type="match status" value="1"/>
</dbReference>
<dbReference type="Pfam" id="PF08448">
    <property type="entry name" value="PAS_4"/>
    <property type="match status" value="1"/>
</dbReference>
<dbReference type="SMART" id="SM00091">
    <property type="entry name" value="PAS"/>
    <property type="match status" value="2"/>
</dbReference>
<dbReference type="InterPro" id="IPR036890">
    <property type="entry name" value="HATPase_C_sf"/>
</dbReference>
<comment type="catalytic activity">
    <reaction evidence="1">
        <text>ATP + protein L-histidine = ADP + protein N-phospho-L-histidine.</text>
        <dbReference type="EC" id="2.7.13.3"/>
    </reaction>
</comment>
<dbReference type="PANTHER" id="PTHR43065">
    <property type="entry name" value="SENSOR HISTIDINE KINASE"/>
    <property type="match status" value="1"/>
</dbReference>
<dbReference type="InterPro" id="IPR004358">
    <property type="entry name" value="Sig_transdc_His_kin-like_C"/>
</dbReference>
<dbReference type="PANTHER" id="PTHR43065:SF50">
    <property type="entry name" value="HISTIDINE KINASE"/>
    <property type="match status" value="1"/>
</dbReference>
<evidence type="ECO:0000313" key="8">
    <source>
        <dbReference type="Proteomes" id="UP000006272"/>
    </source>
</evidence>
<dbReference type="InterPro" id="IPR035965">
    <property type="entry name" value="PAS-like_dom_sf"/>
</dbReference>
<accession>K6FJ67</accession>
<dbReference type="InterPro" id="IPR036097">
    <property type="entry name" value="HisK_dim/P_sf"/>
</dbReference>
<feature type="domain" description="Histidine kinase" evidence="4">
    <location>
        <begin position="451"/>
        <end position="702"/>
    </location>
</feature>